<reference evidence="6 7" key="1">
    <citation type="submission" date="2024-02" db="EMBL/GenBank/DDBJ databases">
        <title>Lysinimicrobium sediminis NBRC 112286.</title>
        <authorList>
            <person name="Ichikawa N."/>
            <person name="Katano-Makiyama Y."/>
            <person name="Hidaka K."/>
        </authorList>
    </citation>
    <scope>NUCLEOTIDE SEQUENCE [LARGE SCALE GENOMIC DNA]</scope>
    <source>
        <strain evidence="6 7">NBRC 112286</strain>
    </source>
</reference>
<accession>A0ABP9WGD4</accession>
<dbReference type="InterPro" id="IPR001647">
    <property type="entry name" value="HTH_TetR"/>
</dbReference>
<dbReference type="PRINTS" id="PR00455">
    <property type="entry name" value="HTHTETR"/>
</dbReference>
<dbReference type="PROSITE" id="PS50977">
    <property type="entry name" value="HTH_TETR_2"/>
    <property type="match status" value="1"/>
</dbReference>
<evidence type="ECO:0000256" key="4">
    <source>
        <dbReference type="PROSITE-ProRule" id="PRU00335"/>
    </source>
</evidence>
<comment type="caution">
    <text evidence="6">The sequence shown here is derived from an EMBL/GenBank/DDBJ whole genome shotgun (WGS) entry which is preliminary data.</text>
</comment>
<dbReference type="Pfam" id="PF17937">
    <property type="entry name" value="TetR_C_28"/>
    <property type="match status" value="1"/>
</dbReference>
<dbReference type="InterPro" id="IPR050109">
    <property type="entry name" value="HTH-type_TetR-like_transc_reg"/>
</dbReference>
<keyword evidence="7" id="KW-1185">Reference proteome</keyword>
<keyword evidence="2 4" id="KW-0238">DNA-binding</keyword>
<gene>
    <name evidence="6" type="ORF">Lsed01_00470</name>
</gene>
<dbReference type="Proteomes" id="UP001426770">
    <property type="component" value="Unassembled WGS sequence"/>
</dbReference>
<evidence type="ECO:0000256" key="3">
    <source>
        <dbReference type="ARBA" id="ARBA00023163"/>
    </source>
</evidence>
<sequence>MARTTGRDAGATRELVLRAAAAEVGDHGLGASMDAIAQRAGVSKGGLLYHFPSKDALIVALADDVLGRYRASIESHLDPRAGAGRLTRAVVLASLDAADDESERDRTLLLGRLLTIPGVRDRVIEDNARWREELAADGLEPAAQAVVLAAADGVSTAALWAATPSRAERDMLRERLLAMVDAAAIVGA</sequence>
<keyword evidence="3" id="KW-0804">Transcription</keyword>
<evidence type="ECO:0000313" key="6">
    <source>
        <dbReference type="EMBL" id="GAA5518053.1"/>
    </source>
</evidence>
<feature type="DNA-binding region" description="H-T-H motif" evidence="4">
    <location>
        <begin position="32"/>
        <end position="51"/>
    </location>
</feature>
<dbReference type="SUPFAM" id="SSF46689">
    <property type="entry name" value="Homeodomain-like"/>
    <property type="match status" value="1"/>
</dbReference>
<keyword evidence="1" id="KW-0805">Transcription regulation</keyword>
<dbReference type="PANTHER" id="PTHR30055">
    <property type="entry name" value="HTH-TYPE TRANSCRIPTIONAL REGULATOR RUTR"/>
    <property type="match status" value="1"/>
</dbReference>
<dbReference type="EMBL" id="BAABRR010000002">
    <property type="protein sequence ID" value="GAA5518053.1"/>
    <property type="molecule type" value="Genomic_DNA"/>
</dbReference>
<dbReference type="RefSeq" id="WP_286213940.1">
    <property type="nucleotide sequence ID" value="NZ_AP027736.1"/>
</dbReference>
<dbReference type="InterPro" id="IPR009057">
    <property type="entry name" value="Homeodomain-like_sf"/>
</dbReference>
<proteinExistence type="predicted"/>
<dbReference type="Gene3D" id="1.10.357.10">
    <property type="entry name" value="Tetracycline Repressor, domain 2"/>
    <property type="match status" value="1"/>
</dbReference>
<protein>
    <recommendedName>
        <fullName evidence="5">HTH tetR-type domain-containing protein</fullName>
    </recommendedName>
</protein>
<evidence type="ECO:0000259" key="5">
    <source>
        <dbReference type="PROSITE" id="PS50977"/>
    </source>
</evidence>
<evidence type="ECO:0000256" key="2">
    <source>
        <dbReference type="ARBA" id="ARBA00023125"/>
    </source>
</evidence>
<dbReference type="Pfam" id="PF00440">
    <property type="entry name" value="TetR_N"/>
    <property type="match status" value="1"/>
</dbReference>
<dbReference type="PANTHER" id="PTHR30055:SF234">
    <property type="entry name" value="HTH-TYPE TRANSCRIPTIONAL REGULATOR BETI"/>
    <property type="match status" value="1"/>
</dbReference>
<evidence type="ECO:0000256" key="1">
    <source>
        <dbReference type="ARBA" id="ARBA00023015"/>
    </source>
</evidence>
<name>A0ABP9WGD4_9MICO</name>
<feature type="domain" description="HTH tetR-type" evidence="5">
    <location>
        <begin position="10"/>
        <end position="69"/>
    </location>
</feature>
<organism evidence="6 7">
    <name type="scientific">Demequina sediminis</name>
    <dbReference type="NCBI Taxonomy" id="1930058"/>
    <lineage>
        <taxon>Bacteria</taxon>
        <taxon>Bacillati</taxon>
        <taxon>Actinomycetota</taxon>
        <taxon>Actinomycetes</taxon>
        <taxon>Micrococcales</taxon>
        <taxon>Demequinaceae</taxon>
        <taxon>Demequina</taxon>
    </lineage>
</organism>
<dbReference type="InterPro" id="IPR041479">
    <property type="entry name" value="TetR_CgmR_C"/>
</dbReference>
<evidence type="ECO:0000313" key="7">
    <source>
        <dbReference type="Proteomes" id="UP001426770"/>
    </source>
</evidence>